<dbReference type="SMART" id="SM00020">
    <property type="entry name" value="Tryp_SPc"/>
    <property type="match status" value="1"/>
</dbReference>
<dbReference type="GO" id="GO:0006508">
    <property type="term" value="P:proteolysis"/>
    <property type="evidence" value="ECO:0007669"/>
    <property type="project" value="InterPro"/>
</dbReference>
<dbReference type="PROSITE" id="PS50240">
    <property type="entry name" value="TRYPSIN_DOM"/>
    <property type="match status" value="1"/>
</dbReference>
<evidence type="ECO:0000256" key="3">
    <source>
        <dbReference type="ARBA" id="ARBA00024195"/>
    </source>
</evidence>
<dbReference type="Gene3D" id="2.40.10.10">
    <property type="entry name" value="Trypsin-like serine proteases"/>
    <property type="match status" value="1"/>
</dbReference>
<feature type="chain" id="PRO_5040456371" description="Peptidase S1 domain-containing protein" evidence="4">
    <location>
        <begin position="16"/>
        <end position="267"/>
    </location>
</feature>
<proteinExistence type="inferred from homology"/>
<keyword evidence="4" id="KW-0732">Signal</keyword>
<keyword evidence="2" id="KW-0325">Glycoprotein</keyword>
<dbReference type="PRINTS" id="PR00722">
    <property type="entry name" value="CHYMOTRYPSIN"/>
</dbReference>
<dbReference type="InterPro" id="IPR051487">
    <property type="entry name" value="Ser/Thr_Proteases_Immune/Dev"/>
</dbReference>
<reference evidence="6" key="1">
    <citation type="submission" date="2022-01" db="EMBL/GenBank/DDBJ databases">
        <authorList>
            <person name="King R."/>
        </authorList>
    </citation>
    <scope>NUCLEOTIDE SEQUENCE</scope>
</reference>
<reference evidence="6" key="2">
    <citation type="submission" date="2022-10" db="EMBL/GenBank/DDBJ databases">
        <authorList>
            <consortium name="ENA_rothamsted_submissions"/>
            <consortium name="culmorum"/>
            <person name="King R."/>
        </authorList>
    </citation>
    <scope>NUCLEOTIDE SEQUENCE</scope>
</reference>
<dbReference type="Proteomes" id="UP001153620">
    <property type="component" value="Chromosome 3"/>
</dbReference>
<dbReference type="OrthoDB" id="5565075at2759"/>
<evidence type="ECO:0000313" key="6">
    <source>
        <dbReference type="EMBL" id="CAG9806534.1"/>
    </source>
</evidence>
<dbReference type="SUPFAM" id="SSF50494">
    <property type="entry name" value="Trypsin-like serine proteases"/>
    <property type="match status" value="1"/>
</dbReference>
<dbReference type="CDD" id="cd00190">
    <property type="entry name" value="Tryp_SPc"/>
    <property type="match status" value="1"/>
</dbReference>
<name>A0A9N9RZV1_9DIPT</name>
<dbReference type="InterPro" id="IPR009003">
    <property type="entry name" value="Peptidase_S1_PA"/>
</dbReference>
<sequence>MKCTILFLLAIAVIAEEIERDRRITGGSPAARNQFPWHARIEPFNGLSRRLCGGALIRFNWVLTAGQCIYGARDIIVRLGIVNIIEGGATSFLISNANHIITYPNYNGDYEHSIFENDIGLIFVQGATENILGSRINIIRLPNANANFTDHFGLVTGFGFVGDNDNAIQSMELRFAIMPITTRESCVQQHGTSVITDNHICANSFGGSSTCLGDEGAPLITYVNLSPVLVAIGSTPLRLCTQEYPAIFTSVVRYLNWINSVILVVPF</sequence>
<organism evidence="6 7">
    <name type="scientific">Chironomus riparius</name>
    <dbReference type="NCBI Taxonomy" id="315576"/>
    <lineage>
        <taxon>Eukaryota</taxon>
        <taxon>Metazoa</taxon>
        <taxon>Ecdysozoa</taxon>
        <taxon>Arthropoda</taxon>
        <taxon>Hexapoda</taxon>
        <taxon>Insecta</taxon>
        <taxon>Pterygota</taxon>
        <taxon>Neoptera</taxon>
        <taxon>Endopterygota</taxon>
        <taxon>Diptera</taxon>
        <taxon>Nematocera</taxon>
        <taxon>Chironomoidea</taxon>
        <taxon>Chironomidae</taxon>
        <taxon>Chironominae</taxon>
        <taxon>Chironomus</taxon>
    </lineage>
</organism>
<feature type="domain" description="Peptidase S1" evidence="5">
    <location>
        <begin position="24"/>
        <end position="263"/>
    </location>
</feature>
<accession>A0A9N9RZV1</accession>
<comment type="similarity">
    <text evidence="3">Belongs to the peptidase S1 family. CLIP subfamily.</text>
</comment>
<keyword evidence="7" id="KW-1185">Reference proteome</keyword>
<dbReference type="GO" id="GO:0004252">
    <property type="term" value="F:serine-type endopeptidase activity"/>
    <property type="evidence" value="ECO:0007669"/>
    <property type="project" value="InterPro"/>
</dbReference>
<feature type="signal peptide" evidence="4">
    <location>
        <begin position="1"/>
        <end position="15"/>
    </location>
</feature>
<dbReference type="Pfam" id="PF00089">
    <property type="entry name" value="Trypsin"/>
    <property type="match status" value="1"/>
</dbReference>
<dbReference type="InterPro" id="IPR001314">
    <property type="entry name" value="Peptidase_S1A"/>
</dbReference>
<evidence type="ECO:0000256" key="4">
    <source>
        <dbReference type="SAM" id="SignalP"/>
    </source>
</evidence>
<keyword evidence="1" id="KW-1015">Disulfide bond</keyword>
<protein>
    <recommendedName>
        <fullName evidence="5">Peptidase S1 domain-containing protein</fullName>
    </recommendedName>
</protein>
<dbReference type="EMBL" id="OU895879">
    <property type="protein sequence ID" value="CAG9806534.1"/>
    <property type="molecule type" value="Genomic_DNA"/>
</dbReference>
<gene>
    <name evidence="6" type="ORF">CHIRRI_LOCUS9389</name>
</gene>
<evidence type="ECO:0000313" key="7">
    <source>
        <dbReference type="Proteomes" id="UP001153620"/>
    </source>
</evidence>
<evidence type="ECO:0000256" key="1">
    <source>
        <dbReference type="ARBA" id="ARBA00023157"/>
    </source>
</evidence>
<dbReference type="AlphaFoldDB" id="A0A9N9RZV1"/>
<dbReference type="PANTHER" id="PTHR24256">
    <property type="entry name" value="TRYPTASE-RELATED"/>
    <property type="match status" value="1"/>
</dbReference>
<dbReference type="InterPro" id="IPR043504">
    <property type="entry name" value="Peptidase_S1_PA_chymotrypsin"/>
</dbReference>
<evidence type="ECO:0000259" key="5">
    <source>
        <dbReference type="PROSITE" id="PS50240"/>
    </source>
</evidence>
<evidence type="ECO:0000256" key="2">
    <source>
        <dbReference type="ARBA" id="ARBA00023180"/>
    </source>
</evidence>
<dbReference type="InterPro" id="IPR001254">
    <property type="entry name" value="Trypsin_dom"/>
</dbReference>